<proteinExistence type="predicted"/>
<dbReference type="PANTHER" id="PTHR35149:SF2">
    <property type="entry name" value="DUF262 DOMAIN-CONTAINING PROTEIN"/>
    <property type="match status" value="1"/>
</dbReference>
<dbReference type="Pfam" id="PF03235">
    <property type="entry name" value="GmrSD_N"/>
    <property type="match status" value="1"/>
</dbReference>
<dbReference type="PANTHER" id="PTHR35149">
    <property type="entry name" value="SLL5132 PROTEIN"/>
    <property type="match status" value="1"/>
</dbReference>
<feature type="domain" description="GmrSD restriction endonucleases N-terminal" evidence="1">
    <location>
        <begin position="17"/>
        <end position="148"/>
    </location>
</feature>
<reference evidence="2" key="1">
    <citation type="submission" date="2019-02" db="EMBL/GenBank/DDBJ databases">
        <authorList>
            <person name="Gruber-Vodicka R. H."/>
            <person name="Seah K. B. B."/>
        </authorList>
    </citation>
    <scope>NUCLEOTIDE SEQUENCE</scope>
    <source>
        <strain evidence="2">BECK_BY1</strain>
    </source>
</reference>
<evidence type="ECO:0000259" key="1">
    <source>
        <dbReference type="Pfam" id="PF03235"/>
    </source>
</evidence>
<organism evidence="2">
    <name type="scientific">Candidatus Kentrum sp. TUN</name>
    <dbReference type="NCBI Taxonomy" id="2126343"/>
    <lineage>
        <taxon>Bacteria</taxon>
        <taxon>Pseudomonadati</taxon>
        <taxon>Pseudomonadota</taxon>
        <taxon>Gammaproteobacteria</taxon>
        <taxon>Candidatus Kentrum</taxon>
    </lineage>
</organism>
<accession>A0A450ZY94</accession>
<evidence type="ECO:0000313" key="2">
    <source>
        <dbReference type="EMBL" id="VFK58745.1"/>
    </source>
</evidence>
<dbReference type="InterPro" id="IPR004919">
    <property type="entry name" value="GmrSD_N"/>
</dbReference>
<protein>
    <recommendedName>
        <fullName evidence="1">GmrSD restriction endonucleases N-terminal domain-containing protein</fullName>
    </recommendedName>
</protein>
<dbReference type="AlphaFoldDB" id="A0A450ZY94"/>
<dbReference type="EMBL" id="CAADFX010000088">
    <property type="protein sequence ID" value="VFK58745.1"/>
    <property type="molecule type" value="Genomic_DNA"/>
</dbReference>
<gene>
    <name evidence="2" type="ORF">BECKTUN1418D_GA0071000_108812</name>
</gene>
<sequence>MSPMNFNTANQTFRQLMGNGLLYRVPPFQRNYSWTNEEWDDLWQDISYEDGADKGEISHYMGYLVLQSSDNKRFDIIDGQQRITTISIIILATLRLIKDMIEKGIDTERNGRRQDSLQNSYIGYVDPVSLVSSPKLALNRHNNHFYQNYLSMVQG</sequence>
<name>A0A450ZY94_9GAMM</name>